<sequence length="203" mass="22709">MNIFKLVLLLVALFFAFLFISNPVHCNDKEDSVLEGINSFRQIKNLSSLNQVPKATCFANQVAEEIEGMPCETFNQSSLEPSPGGNPKMLNLQKHIDKCDIKNVNLSSSSDGLEALILPVCVSKLEPTVVLSYYTNSDYYAQFLNNSKYTGVGLGTEDDWMVLLLLTTDTTTRCFSAAIPRFTNSIEFLLLPFLLVLINYLQY</sequence>
<evidence type="ECO:0000259" key="2">
    <source>
        <dbReference type="Pfam" id="PF25884"/>
    </source>
</evidence>
<dbReference type="EMBL" id="JAYKXN010000005">
    <property type="protein sequence ID" value="KAK7284339.1"/>
    <property type="molecule type" value="Genomic_DNA"/>
</dbReference>
<evidence type="ECO:0000313" key="4">
    <source>
        <dbReference type="Proteomes" id="UP001359559"/>
    </source>
</evidence>
<feature type="domain" description="Uncharacterized GPI-anchored protein At5g19230-like" evidence="2">
    <location>
        <begin position="30"/>
        <end position="165"/>
    </location>
</feature>
<evidence type="ECO:0000313" key="3">
    <source>
        <dbReference type="EMBL" id="KAK7284339.1"/>
    </source>
</evidence>
<proteinExistence type="predicted"/>
<protein>
    <recommendedName>
        <fullName evidence="2">Uncharacterized GPI-anchored protein At5g19230-like domain-containing protein</fullName>
    </recommendedName>
</protein>
<name>A0AAN9IQK1_CLITE</name>
<dbReference type="AlphaFoldDB" id="A0AAN9IQK1"/>
<gene>
    <name evidence="3" type="ORF">RJT34_19084</name>
</gene>
<dbReference type="InterPro" id="IPR059083">
    <property type="entry name" value="At5g19230_dom"/>
</dbReference>
<organism evidence="3 4">
    <name type="scientific">Clitoria ternatea</name>
    <name type="common">Butterfly pea</name>
    <dbReference type="NCBI Taxonomy" id="43366"/>
    <lineage>
        <taxon>Eukaryota</taxon>
        <taxon>Viridiplantae</taxon>
        <taxon>Streptophyta</taxon>
        <taxon>Embryophyta</taxon>
        <taxon>Tracheophyta</taxon>
        <taxon>Spermatophyta</taxon>
        <taxon>Magnoliopsida</taxon>
        <taxon>eudicotyledons</taxon>
        <taxon>Gunneridae</taxon>
        <taxon>Pentapetalae</taxon>
        <taxon>rosids</taxon>
        <taxon>fabids</taxon>
        <taxon>Fabales</taxon>
        <taxon>Fabaceae</taxon>
        <taxon>Papilionoideae</taxon>
        <taxon>50 kb inversion clade</taxon>
        <taxon>NPAAA clade</taxon>
        <taxon>indigoferoid/millettioid clade</taxon>
        <taxon>Phaseoleae</taxon>
        <taxon>Clitoria</taxon>
    </lineage>
</organism>
<comment type="caution">
    <text evidence="3">The sequence shown here is derived from an EMBL/GenBank/DDBJ whole genome shotgun (WGS) entry which is preliminary data.</text>
</comment>
<dbReference type="PANTHER" id="PTHR33976:SF2">
    <property type="entry name" value="GLYCOPROTEIN MEMBRANE GPI-ANCHORED"/>
    <property type="match status" value="1"/>
</dbReference>
<evidence type="ECO:0000256" key="1">
    <source>
        <dbReference type="SAM" id="SignalP"/>
    </source>
</evidence>
<accession>A0AAN9IQK1</accession>
<keyword evidence="1" id="KW-0732">Signal</keyword>
<reference evidence="3 4" key="1">
    <citation type="submission" date="2024-01" db="EMBL/GenBank/DDBJ databases">
        <title>The genomes of 5 underutilized Papilionoideae crops provide insights into root nodulation and disease resistance.</title>
        <authorList>
            <person name="Yuan L."/>
        </authorList>
    </citation>
    <scope>NUCLEOTIDE SEQUENCE [LARGE SCALE GENOMIC DNA]</scope>
    <source>
        <strain evidence="3">LY-2023</strain>
        <tissue evidence="3">Leaf</tissue>
    </source>
</reference>
<feature type="signal peptide" evidence="1">
    <location>
        <begin position="1"/>
        <end position="26"/>
    </location>
</feature>
<dbReference type="InterPro" id="IPR045285">
    <property type="entry name" value="At5g19230-like"/>
</dbReference>
<keyword evidence="4" id="KW-1185">Reference proteome</keyword>
<feature type="chain" id="PRO_5042844889" description="Uncharacterized GPI-anchored protein At5g19230-like domain-containing protein" evidence="1">
    <location>
        <begin position="27"/>
        <end position="203"/>
    </location>
</feature>
<dbReference type="PANTHER" id="PTHR33976">
    <property type="entry name" value="OS07G0645000 PROTEIN"/>
    <property type="match status" value="1"/>
</dbReference>
<dbReference type="Proteomes" id="UP001359559">
    <property type="component" value="Unassembled WGS sequence"/>
</dbReference>
<dbReference type="Pfam" id="PF25884">
    <property type="entry name" value="At5g19230"/>
    <property type="match status" value="1"/>
</dbReference>